<dbReference type="PRINTS" id="PR01438">
    <property type="entry name" value="UNVRSLSTRESS"/>
</dbReference>
<dbReference type="EMBL" id="LDUG01000046">
    <property type="protein sequence ID" value="KVW93493.1"/>
    <property type="molecule type" value="Genomic_DNA"/>
</dbReference>
<comment type="caution">
    <text evidence="3">The sequence shown here is derived from an EMBL/GenBank/DDBJ whole genome shotgun (WGS) entry which is preliminary data.</text>
</comment>
<keyword evidence="4" id="KW-1185">Reference proteome</keyword>
<dbReference type="Gene3D" id="3.40.50.620">
    <property type="entry name" value="HUPs"/>
    <property type="match status" value="2"/>
</dbReference>
<dbReference type="AlphaFoldDB" id="A0A106BJW6"/>
<dbReference type="InterPro" id="IPR006016">
    <property type="entry name" value="UspA"/>
</dbReference>
<evidence type="ECO:0000256" key="1">
    <source>
        <dbReference type="ARBA" id="ARBA00008791"/>
    </source>
</evidence>
<proteinExistence type="inferred from homology"/>
<dbReference type="CDD" id="cd00293">
    <property type="entry name" value="USP-like"/>
    <property type="match status" value="2"/>
</dbReference>
<dbReference type="PATRIC" id="fig|36861.3.peg.2612"/>
<dbReference type="Proteomes" id="UP000064243">
    <property type="component" value="Unassembled WGS sequence"/>
</dbReference>
<comment type="similarity">
    <text evidence="1">Belongs to the universal stress protein A family.</text>
</comment>
<sequence>MTYEENQTMTKIFSIVAATDFSPGSSAAVERAVQLAVAHGASLRLLHAFDVSAWHSLKGVFDPQRLTLSPPPDVRMQQHLTDLAASLMTQTGLEVEARFTVGDADSAINAYVTAHDISLVVIGSRAEPAMPGLGSTASKVVRSPACPILIVRSTVSRPYDKVLSAVDMRDGSIRAASGAIMLFPAAHHHLLYAVDPALERALWMGDVAREQTQVLHDSMHAKAVRQLEQLAQELTKDAVHQVTAEVVDDVPARAIALRAAALPADCVAVGHHGQGAVAEHLLGSMAQHVLHHTLRDVLVVP</sequence>
<name>A0A106BJW6_THIDE</name>
<evidence type="ECO:0000313" key="3">
    <source>
        <dbReference type="EMBL" id="KVW93493.1"/>
    </source>
</evidence>
<dbReference type="PANTHER" id="PTHR46268:SF6">
    <property type="entry name" value="UNIVERSAL STRESS PROTEIN UP12"/>
    <property type="match status" value="1"/>
</dbReference>
<protein>
    <recommendedName>
        <fullName evidence="2">UspA domain-containing protein</fullName>
    </recommendedName>
</protein>
<evidence type="ECO:0000259" key="2">
    <source>
        <dbReference type="Pfam" id="PF00582"/>
    </source>
</evidence>
<dbReference type="InterPro" id="IPR006015">
    <property type="entry name" value="Universal_stress_UspA"/>
</dbReference>
<dbReference type="SUPFAM" id="SSF52402">
    <property type="entry name" value="Adenine nucleotide alpha hydrolases-like"/>
    <property type="match status" value="2"/>
</dbReference>
<accession>A0A106BJW6</accession>
<feature type="domain" description="UspA" evidence="2">
    <location>
        <begin position="159"/>
        <end position="301"/>
    </location>
</feature>
<gene>
    <name evidence="3" type="ORF">ABW22_13950</name>
</gene>
<evidence type="ECO:0000313" key="4">
    <source>
        <dbReference type="Proteomes" id="UP000064243"/>
    </source>
</evidence>
<dbReference type="Pfam" id="PF00582">
    <property type="entry name" value="Usp"/>
    <property type="match status" value="2"/>
</dbReference>
<dbReference type="InterPro" id="IPR014729">
    <property type="entry name" value="Rossmann-like_a/b/a_fold"/>
</dbReference>
<reference evidence="3 4" key="1">
    <citation type="journal article" date="2015" name="Appl. Environ. Microbiol.">
        <title>Aerobic and Anaerobic Thiosulfate Oxidation by a Cold-Adapted, Subglacial Chemoautotroph.</title>
        <authorList>
            <person name="Harrold Z.R."/>
            <person name="Skidmore M.L."/>
            <person name="Hamilton T.L."/>
            <person name="Desch L."/>
            <person name="Amada K."/>
            <person name="van Gelder W."/>
            <person name="Glover K."/>
            <person name="Roden E.E."/>
            <person name="Boyd E.S."/>
        </authorList>
    </citation>
    <scope>NUCLEOTIDE SEQUENCE [LARGE SCALE GENOMIC DNA]</scope>
    <source>
        <strain evidence="3 4">RG</strain>
    </source>
</reference>
<dbReference type="PANTHER" id="PTHR46268">
    <property type="entry name" value="STRESS RESPONSE PROTEIN NHAX"/>
    <property type="match status" value="1"/>
</dbReference>
<organism evidence="3 4">
    <name type="scientific">Thiobacillus denitrificans</name>
    <dbReference type="NCBI Taxonomy" id="36861"/>
    <lineage>
        <taxon>Bacteria</taxon>
        <taxon>Pseudomonadati</taxon>
        <taxon>Pseudomonadota</taxon>
        <taxon>Betaproteobacteria</taxon>
        <taxon>Nitrosomonadales</taxon>
        <taxon>Thiobacillaceae</taxon>
        <taxon>Thiobacillus</taxon>
    </lineage>
</organism>
<feature type="domain" description="UspA" evidence="2">
    <location>
        <begin position="15"/>
        <end position="152"/>
    </location>
</feature>